<proteinExistence type="predicted"/>
<dbReference type="Proteomes" id="UP000321558">
    <property type="component" value="Unassembled WGS sequence"/>
</dbReference>
<sequence>MKIIGICLFMFIILTGVSLGIDYLNRYEMPTFRSLNPLYVMEIPELAIMYMLLLFLFVDPLLSFLQKRRNRKKGD</sequence>
<name>A0A511ZLI5_9BACI</name>
<protein>
    <submittedName>
        <fullName evidence="2">Uncharacterized protein</fullName>
    </submittedName>
</protein>
<keyword evidence="1" id="KW-1133">Transmembrane helix</keyword>
<comment type="caution">
    <text evidence="2">The sequence shown here is derived from an EMBL/GenBank/DDBJ whole genome shotgun (WGS) entry which is preliminary data.</text>
</comment>
<gene>
    <name evidence="2" type="ORF">OSO01_30510</name>
</gene>
<reference evidence="2 3" key="1">
    <citation type="submission" date="2019-07" db="EMBL/GenBank/DDBJ databases">
        <title>Whole genome shotgun sequence of Oceanobacillus sojae NBRC 105379.</title>
        <authorList>
            <person name="Hosoyama A."/>
            <person name="Uohara A."/>
            <person name="Ohji S."/>
            <person name="Ichikawa N."/>
        </authorList>
    </citation>
    <scope>NUCLEOTIDE SEQUENCE [LARGE SCALE GENOMIC DNA]</scope>
    <source>
        <strain evidence="2 3">NBRC 105379</strain>
    </source>
</reference>
<organism evidence="2 3">
    <name type="scientific">Oceanobacillus sojae</name>
    <dbReference type="NCBI Taxonomy" id="582851"/>
    <lineage>
        <taxon>Bacteria</taxon>
        <taxon>Bacillati</taxon>
        <taxon>Bacillota</taxon>
        <taxon>Bacilli</taxon>
        <taxon>Bacillales</taxon>
        <taxon>Bacillaceae</taxon>
        <taxon>Oceanobacillus</taxon>
    </lineage>
</organism>
<dbReference type="EMBL" id="BJYM01000012">
    <property type="protein sequence ID" value="GEN88312.1"/>
    <property type="molecule type" value="Genomic_DNA"/>
</dbReference>
<keyword evidence="1" id="KW-0472">Membrane</keyword>
<evidence type="ECO:0000256" key="1">
    <source>
        <dbReference type="SAM" id="Phobius"/>
    </source>
</evidence>
<keyword evidence="1" id="KW-0812">Transmembrane</keyword>
<keyword evidence="3" id="KW-1185">Reference proteome</keyword>
<evidence type="ECO:0000313" key="3">
    <source>
        <dbReference type="Proteomes" id="UP000321558"/>
    </source>
</evidence>
<evidence type="ECO:0000313" key="2">
    <source>
        <dbReference type="EMBL" id="GEN88312.1"/>
    </source>
</evidence>
<dbReference type="InterPro" id="IPR058725">
    <property type="entry name" value="YczF"/>
</dbReference>
<dbReference type="AlphaFoldDB" id="A0A511ZLI5"/>
<dbReference type="Pfam" id="PF26310">
    <property type="entry name" value="YczF"/>
    <property type="match status" value="1"/>
</dbReference>
<accession>A0A511ZLI5</accession>
<feature type="transmembrane region" description="Helical" evidence="1">
    <location>
        <begin position="47"/>
        <end position="65"/>
    </location>
</feature>